<reference evidence="9" key="1">
    <citation type="submission" date="2022-07" db="EMBL/GenBank/DDBJ databases">
        <title>Genome Sequence of Leucocoprinus birnbaumii.</title>
        <authorList>
            <person name="Buettner E."/>
        </authorList>
    </citation>
    <scope>NUCLEOTIDE SEQUENCE</scope>
    <source>
        <strain evidence="9">VT141</strain>
    </source>
</reference>
<dbReference type="Proteomes" id="UP001213000">
    <property type="component" value="Unassembled WGS sequence"/>
</dbReference>
<dbReference type="InterPro" id="IPR001128">
    <property type="entry name" value="Cyt_P450"/>
</dbReference>
<evidence type="ECO:0000256" key="4">
    <source>
        <dbReference type="ARBA" id="ARBA00022723"/>
    </source>
</evidence>
<keyword evidence="5" id="KW-0560">Oxidoreductase</keyword>
<evidence type="ECO:0008006" key="11">
    <source>
        <dbReference type="Google" id="ProtNLM"/>
    </source>
</evidence>
<name>A0AAD5YLF8_9AGAR</name>
<dbReference type="Gene3D" id="1.10.630.10">
    <property type="entry name" value="Cytochrome P450"/>
    <property type="match status" value="1"/>
</dbReference>
<organism evidence="9 10">
    <name type="scientific">Leucocoprinus birnbaumii</name>
    <dbReference type="NCBI Taxonomy" id="56174"/>
    <lineage>
        <taxon>Eukaryota</taxon>
        <taxon>Fungi</taxon>
        <taxon>Dikarya</taxon>
        <taxon>Basidiomycota</taxon>
        <taxon>Agaricomycotina</taxon>
        <taxon>Agaricomycetes</taxon>
        <taxon>Agaricomycetidae</taxon>
        <taxon>Agaricales</taxon>
        <taxon>Agaricineae</taxon>
        <taxon>Agaricaceae</taxon>
        <taxon>Leucocoprinus</taxon>
    </lineage>
</organism>
<dbReference type="AlphaFoldDB" id="A0AAD5YLF8"/>
<dbReference type="InterPro" id="IPR036396">
    <property type="entry name" value="Cyt_P450_sf"/>
</dbReference>
<keyword evidence="7" id="KW-0503">Monooxygenase</keyword>
<dbReference type="GO" id="GO:0004497">
    <property type="term" value="F:monooxygenase activity"/>
    <property type="evidence" value="ECO:0007669"/>
    <property type="project" value="UniProtKB-KW"/>
</dbReference>
<dbReference type="GO" id="GO:0016705">
    <property type="term" value="F:oxidoreductase activity, acting on paired donors, with incorporation or reduction of molecular oxygen"/>
    <property type="evidence" value="ECO:0007669"/>
    <property type="project" value="InterPro"/>
</dbReference>
<dbReference type="PANTHER" id="PTHR46300">
    <property type="entry name" value="P450, PUTATIVE (EUROFUNG)-RELATED-RELATED"/>
    <property type="match status" value="1"/>
</dbReference>
<evidence type="ECO:0000256" key="3">
    <source>
        <dbReference type="ARBA" id="ARBA00022617"/>
    </source>
</evidence>
<dbReference type="GO" id="GO:0020037">
    <property type="term" value="F:heme binding"/>
    <property type="evidence" value="ECO:0007669"/>
    <property type="project" value="InterPro"/>
</dbReference>
<dbReference type="EMBL" id="JANIEX010001307">
    <property type="protein sequence ID" value="KAJ3559448.1"/>
    <property type="molecule type" value="Genomic_DNA"/>
</dbReference>
<evidence type="ECO:0000313" key="10">
    <source>
        <dbReference type="Proteomes" id="UP001213000"/>
    </source>
</evidence>
<evidence type="ECO:0000256" key="2">
    <source>
        <dbReference type="ARBA" id="ARBA00010617"/>
    </source>
</evidence>
<evidence type="ECO:0000256" key="1">
    <source>
        <dbReference type="ARBA" id="ARBA00001971"/>
    </source>
</evidence>
<gene>
    <name evidence="9" type="ORF">NP233_g11260</name>
</gene>
<dbReference type="InterPro" id="IPR050364">
    <property type="entry name" value="Cytochrome_P450_fung"/>
</dbReference>
<accession>A0AAD5YLF8</accession>
<evidence type="ECO:0000256" key="6">
    <source>
        <dbReference type="ARBA" id="ARBA00023004"/>
    </source>
</evidence>
<keyword evidence="6" id="KW-0408">Iron</keyword>
<evidence type="ECO:0000256" key="7">
    <source>
        <dbReference type="ARBA" id="ARBA00023033"/>
    </source>
</evidence>
<evidence type="ECO:0000256" key="8">
    <source>
        <dbReference type="SAM" id="Phobius"/>
    </source>
</evidence>
<keyword evidence="3" id="KW-0349">Heme</keyword>
<evidence type="ECO:0000256" key="5">
    <source>
        <dbReference type="ARBA" id="ARBA00023002"/>
    </source>
</evidence>
<protein>
    <recommendedName>
        <fullName evidence="11">Cytochrome P450</fullName>
    </recommendedName>
</protein>
<keyword evidence="8" id="KW-0812">Transmembrane</keyword>
<keyword evidence="4" id="KW-0479">Metal-binding</keyword>
<sequence>MQPMMNPLPDSSVLLAYALAAIFVVRALQTYKRQRSDNPNGLPLPPGPKGLPLIGNFFDLPTYKLWLVYDSWIKKYGDMVYLRVFGLGFLILGSMERINDIFEKRGNIYLARPSLPMIMDLNAVIAASLTGGVVLKKSSSSKSMRWDFALVFTPPRKAHRQQWRTFHTHFNQSVAHMHQPTQIFITRNLLKRLLQSPDEYWSSVRLCLAAAILKVTYGIGFDNWNHEYARNLEEFLRVLFEASIPGKNLVDFVPLMKYIPSWVPGAGWKRQTEYCRDLLVKVKNDPYEQVKKELSEGKPVPSICMQFIEALPKAGTPERVEEETLAKNILTQASFVKLRAFFTRVTMTYNNSLTTKPIFVSYFIQLIAILVFARLITIAPASTPNAYLHSGVTA</sequence>
<feature type="transmembrane region" description="Helical" evidence="8">
    <location>
        <begin position="76"/>
        <end position="95"/>
    </location>
</feature>
<comment type="caution">
    <text evidence="9">The sequence shown here is derived from an EMBL/GenBank/DDBJ whole genome shotgun (WGS) entry which is preliminary data.</text>
</comment>
<feature type="transmembrane region" description="Helical" evidence="8">
    <location>
        <begin position="359"/>
        <end position="379"/>
    </location>
</feature>
<dbReference type="GO" id="GO:0005506">
    <property type="term" value="F:iron ion binding"/>
    <property type="evidence" value="ECO:0007669"/>
    <property type="project" value="InterPro"/>
</dbReference>
<dbReference type="SUPFAM" id="SSF48264">
    <property type="entry name" value="Cytochrome P450"/>
    <property type="match status" value="1"/>
</dbReference>
<dbReference type="Pfam" id="PF00067">
    <property type="entry name" value="p450"/>
    <property type="match status" value="1"/>
</dbReference>
<keyword evidence="8" id="KW-1133">Transmembrane helix</keyword>
<keyword evidence="10" id="KW-1185">Reference proteome</keyword>
<dbReference type="PANTHER" id="PTHR46300:SF7">
    <property type="entry name" value="P450, PUTATIVE (EUROFUNG)-RELATED"/>
    <property type="match status" value="1"/>
</dbReference>
<comment type="cofactor">
    <cofactor evidence="1">
        <name>heme</name>
        <dbReference type="ChEBI" id="CHEBI:30413"/>
    </cofactor>
</comment>
<feature type="transmembrane region" description="Helical" evidence="8">
    <location>
        <begin position="115"/>
        <end position="135"/>
    </location>
</feature>
<comment type="similarity">
    <text evidence="2">Belongs to the cytochrome P450 family.</text>
</comment>
<keyword evidence="8" id="KW-0472">Membrane</keyword>
<evidence type="ECO:0000313" key="9">
    <source>
        <dbReference type="EMBL" id="KAJ3559448.1"/>
    </source>
</evidence>
<proteinExistence type="inferred from homology"/>